<name>A0A6M0Q8A2_9BACI</name>
<dbReference type="PROSITE" id="PS50885">
    <property type="entry name" value="HAMP"/>
    <property type="match status" value="1"/>
</dbReference>
<dbReference type="SMART" id="SM00283">
    <property type="entry name" value="MA"/>
    <property type="match status" value="1"/>
</dbReference>
<feature type="domain" description="HAMP" evidence="9">
    <location>
        <begin position="208"/>
        <end position="261"/>
    </location>
</feature>
<gene>
    <name evidence="10" type="ORF">G4D63_12710</name>
</gene>
<dbReference type="Gene3D" id="6.10.340.10">
    <property type="match status" value="1"/>
</dbReference>
<dbReference type="Proteomes" id="UP000481043">
    <property type="component" value="Unassembled WGS sequence"/>
</dbReference>
<dbReference type="InterPro" id="IPR004090">
    <property type="entry name" value="Chemotax_Me-accpt_rcpt"/>
</dbReference>
<dbReference type="AlphaFoldDB" id="A0A6M0Q8A2"/>
<evidence type="ECO:0000313" key="11">
    <source>
        <dbReference type="Proteomes" id="UP000481043"/>
    </source>
</evidence>
<protein>
    <submittedName>
        <fullName evidence="10">HAMP domain-containing protein</fullName>
    </submittedName>
</protein>
<evidence type="ECO:0000313" key="10">
    <source>
        <dbReference type="EMBL" id="NEY72591.1"/>
    </source>
</evidence>
<comment type="similarity">
    <text evidence="5">Belongs to the methyl-accepting chemotaxis (MCP) protein family.</text>
</comment>
<feature type="domain" description="Methyl-accepting transducer" evidence="8">
    <location>
        <begin position="280"/>
        <end position="516"/>
    </location>
</feature>
<dbReference type="InterPro" id="IPR003660">
    <property type="entry name" value="HAMP_dom"/>
</dbReference>
<keyword evidence="11" id="KW-1185">Reference proteome</keyword>
<dbReference type="SUPFAM" id="SSF58104">
    <property type="entry name" value="Methyl-accepting chemotaxis protein (MCP) signaling domain"/>
    <property type="match status" value="1"/>
</dbReference>
<dbReference type="Pfam" id="PF00015">
    <property type="entry name" value="MCPsignal"/>
    <property type="match status" value="1"/>
</dbReference>
<evidence type="ECO:0000256" key="5">
    <source>
        <dbReference type="ARBA" id="ARBA00029447"/>
    </source>
</evidence>
<dbReference type="InterPro" id="IPR004089">
    <property type="entry name" value="MCPsignal_dom"/>
</dbReference>
<dbReference type="InterPro" id="IPR024478">
    <property type="entry name" value="HlyB_4HB_MCP"/>
</dbReference>
<dbReference type="CDD" id="cd11386">
    <property type="entry name" value="MCP_signal"/>
    <property type="match status" value="1"/>
</dbReference>
<comment type="caution">
    <text evidence="10">The sequence shown here is derived from an EMBL/GenBank/DDBJ whole genome shotgun (WGS) entry which is preliminary data.</text>
</comment>
<dbReference type="GO" id="GO:0005886">
    <property type="term" value="C:plasma membrane"/>
    <property type="evidence" value="ECO:0007669"/>
    <property type="project" value="UniProtKB-SubCell"/>
</dbReference>
<organism evidence="10 11">
    <name type="scientific">Bacillus mesophilus</name>
    <dbReference type="NCBI Taxonomy" id="1808955"/>
    <lineage>
        <taxon>Bacteria</taxon>
        <taxon>Bacillati</taxon>
        <taxon>Bacillota</taxon>
        <taxon>Bacilli</taxon>
        <taxon>Bacillales</taxon>
        <taxon>Bacillaceae</taxon>
        <taxon>Bacillus</taxon>
    </lineage>
</organism>
<dbReference type="PRINTS" id="PR00260">
    <property type="entry name" value="CHEMTRNSDUCR"/>
</dbReference>
<proteinExistence type="inferred from homology"/>
<dbReference type="EMBL" id="JAAIWM010000004">
    <property type="protein sequence ID" value="NEY72591.1"/>
    <property type="molecule type" value="Genomic_DNA"/>
</dbReference>
<feature type="transmembrane region" description="Helical" evidence="7">
    <location>
        <begin position="187"/>
        <end position="210"/>
    </location>
</feature>
<comment type="subcellular location">
    <subcellularLocation>
        <location evidence="1">Cell membrane</location>
    </subcellularLocation>
</comment>
<evidence type="ECO:0000256" key="2">
    <source>
        <dbReference type="ARBA" id="ARBA00022475"/>
    </source>
</evidence>
<sequence length="566" mass="60591">MRFTIRRKLLSGFLLVLSLLLATSIFAITKMNGIGAKTTEIDENWVPSLVLAGDLNGAVSDVQRLLLKFILEPNQQEMNLIETSLGETKTEINELITQYEGYIASEEERTVYNQFVVNYNDYINSFPPILEKARANAFVEANELQLESHPKWQEANDSIAKLIEINQNGAATATEESVQIFKSGVSFVTALTIIAIILGVVIALVISRIISNPLLLLNKSAEQISSGDLTLDEIKVKNNDEIGELATSFNIMTKNLRSLIEEVGTTSEQVAASSEELTASAEQTSSATELVATTMQQVATGVDQQVKSVEETSTTISEMSIGIQQIAANAQNVSHTALEASEGAKAGGQVITNAIQQMNSINQNVTGLESVITGLGESSEEIGKIIDVITGISDQTNLLALNAAIEAARAGEHGKGFAVVADEVKKLAEQSSNSAKQISQLVLKIQNETKTAVQTMESTSKEVNEGIGAVNTAGQAFSNIETSIEAVNLQIQDVSSAVQQMAAGSEQMVSSMSVIIKVAEESASGTQEVSAATEEQLASMEEITASAHTLSKMAEELQLLISRFKV</sequence>
<dbReference type="SMART" id="SM00304">
    <property type="entry name" value="HAMP"/>
    <property type="match status" value="1"/>
</dbReference>
<dbReference type="PANTHER" id="PTHR32089">
    <property type="entry name" value="METHYL-ACCEPTING CHEMOTAXIS PROTEIN MCPB"/>
    <property type="match status" value="1"/>
</dbReference>
<dbReference type="CDD" id="cd06225">
    <property type="entry name" value="HAMP"/>
    <property type="match status" value="1"/>
</dbReference>
<accession>A0A6M0Q8A2</accession>
<dbReference type="GO" id="GO:0006935">
    <property type="term" value="P:chemotaxis"/>
    <property type="evidence" value="ECO:0007669"/>
    <property type="project" value="InterPro"/>
</dbReference>
<keyword evidence="2" id="KW-1003">Cell membrane</keyword>
<dbReference type="GO" id="GO:0007165">
    <property type="term" value="P:signal transduction"/>
    <property type="evidence" value="ECO:0007669"/>
    <property type="project" value="UniProtKB-KW"/>
</dbReference>
<dbReference type="GO" id="GO:0004888">
    <property type="term" value="F:transmembrane signaling receptor activity"/>
    <property type="evidence" value="ECO:0007669"/>
    <property type="project" value="InterPro"/>
</dbReference>
<evidence type="ECO:0000256" key="6">
    <source>
        <dbReference type="PROSITE-ProRule" id="PRU00284"/>
    </source>
</evidence>
<evidence type="ECO:0000256" key="3">
    <source>
        <dbReference type="ARBA" id="ARBA00023136"/>
    </source>
</evidence>
<dbReference type="PROSITE" id="PS50111">
    <property type="entry name" value="CHEMOTAXIS_TRANSDUC_2"/>
    <property type="match status" value="1"/>
</dbReference>
<keyword evidence="3 7" id="KW-0472">Membrane</keyword>
<evidence type="ECO:0000259" key="8">
    <source>
        <dbReference type="PROSITE" id="PS50111"/>
    </source>
</evidence>
<evidence type="ECO:0000256" key="7">
    <source>
        <dbReference type="SAM" id="Phobius"/>
    </source>
</evidence>
<dbReference type="Pfam" id="PF12729">
    <property type="entry name" value="4HB_MCP_1"/>
    <property type="match status" value="1"/>
</dbReference>
<dbReference type="Pfam" id="PF00672">
    <property type="entry name" value="HAMP"/>
    <property type="match status" value="1"/>
</dbReference>
<evidence type="ECO:0000259" key="9">
    <source>
        <dbReference type="PROSITE" id="PS50885"/>
    </source>
</evidence>
<keyword evidence="4 6" id="KW-0807">Transducer</keyword>
<dbReference type="Gene3D" id="1.10.287.950">
    <property type="entry name" value="Methyl-accepting chemotaxis protein"/>
    <property type="match status" value="1"/>
</dbReference>
<dbReference type="RefSeq" id="WP_163180051.1">
    <property type="nucleotide sequence ID" value="NZ_JAAIWM010000004.1"/>
</dbReference>
<dbReference type="PANTHER" id="PTHR32089:SF112">
    <property type="entry name" value="LYSOZYME-LIKE PROTEIN-RELATED"/>
    <property type="match status" value="1"/>
</dbReference>
<evidence type="ECO:0000256" key="1">
    <source>
        <dbReference type="ARBA" id="ARBA00004236"/>
    </source>
</evidence>
<keyword evidence="7" id="KW-0812">Transmembrane</keyword>
<keyword evidence="7" id="KW-1133">Transmembrane helix</keyword>
<reference evidence="10 11" key="1">
    <citation type="submission" date="2020-02" db="EMBL/GenBank/DDBJ databases">
        <title>Bacillus aquiflavi sp. nov., isolated from yellow water of strong flavor Chinese baijiu in Yibin region of China.</title>
        <authorList>
            <person name="Xie J."/>
        </authorList>
    </citation>
    <scope>NUCLEOTIDE SEQUENCE [LARGE SCALE GENOMIC DNA]</scope>
    <source>
        <strain evidence="10 11">SA4</strain>
    </source>
</reference>
<evidence type="ECO:0000256" key="4">
    <source>
        <dbReference type="ARBA" id="ARBA00023224"/>
    </source>
</evidence>